<feature type="compositionally biased region" description="Low complexity" evidence="2">
    <location>
        <begin position="14"/>
        <end position="24"/>
    </location>
</feature>
<name>A0ABR3GEX0_9PEZI</name>
<sequence length="130" mass="14018">MSNSGRQSTGKVNASTTRAKTAAKSTDLEAKLIKDVKDLTKRNTELEAMLVEYVKKHEAQHAQIIKQGADLVAGAALIAELCAGRDEQGKILDEQVTRLAQMKASIAMHDEELNQLATFIQKIKGMGGPG</sequence>
<feature type="compositionally biased region" description="Polar residues" evidence="2">
    <location>
        <begin position="1"/>
        <end position="13"/>
    </location>
</feature>
<evidence type="ECO:0000256" key="2">
    <source>
        <dbReference type="SAM" id="MobiDB-lite"/>
    </source>
</evidence>
<keyword evidence="1" id="KW-0175">Coiled coil</keyword>
<proteinExistence type="predicted"/>
<feature type="region of interest" description="Disordered" evidence="2">
    <location>
        <begin position="1"/>
        <end position="24"/>
    </location>
</feature>
<organism evidence="3 4">
    <name type="scientific">Discina gigas</name>
    <dbReference type="NCBI Taxonomy" id="1032678"/>
    <lineage>
        <taxon>Eukaryota</taxon>
        <taxon>Fungi</taxon>
        <taxon>Dikarya</taxon>
        <taxon>Ascomycota</taxon>
        <taxon>Pezizomycotina</taxon>
        <taxon>Pezizomycetes</taxon>
        <taxon>Pezizales</taxon>
        <taxon>Discinaceae</taxon>
        <taxon>Discina</taxon>
    </lineage>
</organism>
<accession>A0ABR3GEX0</accession>
<comment type="caution">
    <text evidence="3">The sequence shown here is derived from an EMBL/GenBank/DDBJ whole genome shotgun (WGS) entry which is preliminary data.</text>
</comment>
<reference evidence="3 4" key="1">
    <citation type="submission" date="2024-02" db="EMBL/GenBank/DDBJ databases">
        <title>Discinaceae phylogenomics.</title>
        <authorList>
            <person name="Dirks A.C."/>
            <person name="James T.Y."/>
        </authorList>
    </citation>
    <scope>NUCLEOTIDE SEQUENCE [LARGE SCALE GENOMIC DNA]</scope>
    <source>
        <strain evidence="3 4">ACD0624</strain>
    </source>
</reference>
<keyword evidence="4" id="KW-1185">Reference proteome</keyword>
<dbReference type="EMBL" id="JBBBZM010000104">
    <property type="protein sequence ID" value="KAL0634106.1"/>
    <property type="molecule type" value="Genomic_DNA"/>
</dbReference>
<feature type="coiled-coil region" evidence="1">
    <location>
        <begin position="29"/>
        <end position="56"/>
    </location>
</feature>
<evidence type="ECO:0000256" key="1">
    <source>
        <dbReference type="SAM" id="Coils"/>
    </source>
</evidence>
<evidence type="ECO:0000313" key="4">
    <source>
        <dbReference type="Proteomes" id="UP001447188"/>
    </source>
</evidence>
<dbReference type="Proteomes" id="UP001447188">
    <property type="component" value="Unassembled WGS sequence"/>
</dbReference>
<gene>
    <name evidence="3" type="ORF">Q9L58_006985</name>
</gene>
<evidence type="ECO:0000313" key="3">
    <source>
        <dbReference type="EMBL" id="KAL0634106.1"/>
    </source>
</evidence>
<protein>
    <submittedName>
        <fullName evidence="3">Uncharacterized protein</fullName>
    </submittedName>
</protein>